<evidence type="ECO:0000313" key="1">
    <source>
        <dbReference type="EMBL" id="GAG67740.1"/>
    </source>
</evidence>
<name>X0ZDP0_9ZZZZ</name>
<gene>
    <name evidence="1" type="ORF">S01H4_18163</name>
</gene>
<protein>
    <submittedName>
        <fullName evidence="1">Uncharacterized protein</fullName>
    </submittedName>
</protein>
<comment type="caution">
    <text evidence="1">The sequence shown here is derived from an EMBL/GenBank/DDBJ whole genome shotgun (WGS) entry which is preliminary data.</text>
</comment>
<sequence>EALALTSMIESEFCDNRKGKNTQNDITALLRQSIYGR</sequence>
<dbReference type="AlphaFoldDB" id="X0ZDP0"/>
<feature type="non-terminal residue" evidence="1">
    <location>
        <position position="1"/>
    </location>
</feature>
<dbReference type="EMBL" id="BART01008041">
    <property type="protein sequence ID" value="GAG67740.1"/>
    <property type="molecule type" value="Genomic_DNA"/>
</dbReference>
<accession>X0ZDP0</accession>
<proteinExistence type="predicted"/>
<reference evidence="1" key="1">
    <citation type="journal article" date="2014" name="Front. Microbiol.">
        <title>High frequency of phylogenetically diverse reductive dehalogenase-homologous genes in deep subseafloor sedimentary metagenomes.</title>
        <authorList>
            <person name="Kawai M."/>
            <person name="Futagami T."/>
            <person name="Toyoda A."/>
            <person name="Takaki Y."/>
            <person name="Nishi S."/>
            <person name="Hori S."/>
            <person name="Arai W."/>
            <person name="Tsubouchi T."/>
            <person name="Morono Y."/>
            <person name="Uchiyama I."/>
            <person name="Ito T."/>
            <person name="Fujiyama A."/>
            <person name="Inagaki F."/>
            <person name="Takami H."/>
        </authorList>
    </citation>
    <scope>NUCLEOTIDE SEQUENCE</scope>
    <source>
        <strain evidence="1">Expedition CK06-06</strain>
    </source>
</reference>
<organism evidence="1">
    <name type="scientific">marine sediment metagenome</name>
    <dbReference type="NCBI Taxonomy" id="412755"/>
    <lineage>
        <taxon>unclassified sequences</taxon>
        <taxon>metagenomes</taxon>
        <taxon>ecological metagenomes</taxon>
    </lineage>
</organism>